<evidence type="ECO:0000313" key="2">
    <source>
        <dbReference type="EMBL" id="MFD1262187.1"/>
    </source>
</evidence>
<dbReference type="InterPro" id="IPR029058">
    <property type="entry name" value="AB_hydrolase_fold"/>
</dbReference>
<dbReference type="Proteomes" id="UP001597158">
    <property type="component" value="Unassembled WGS sequence"/>
</dbReference>
<reference evidence="3" key="1">
    <citation type="journal article" date="2019" name="Int. J. Syst. Evol. Microbiol.">
        <title>The Global Catalogue of Microorganisms (GCM) 10K type strain sequencing project: providing services to taxonomists for standard genome sequencing and annotation.</title>
        <authorList>
            <consortium name="The Broad Institute Genomics Platform"/>
            <consortium name="The Broad Institute Genome Sequencing Center for Infectious Disease"/>
            <person name="Wu L."/>
            <person name="Ma J."/>
        </authorList>
    </citation>
    <scope>NUCLEOTIDE SEQUENCE [LARGE SCALE GENOMIC DNA]</scope>
    <source>
        <strain evidence="3">CCUG 48884</strain>
    </source>
</reference>
<protein>
    <submittedName>
        <fullName evidence="2">Alpha/beta fold hydrolase</fullName>
    </submittedName>
</protein>
<feature type="domain" description="AB hydrolase-1" evidence="1">
    <location>
        <begin position="31"/>
        <end position="270"/>
    </location>
</feature>
<dbReference type="PANTHER" id="PTHR43433:SF5">
    <property type="entry name" value="AB HYDROLASE-1 DOMAIN-CONTAINING PROTEIN"/>
    <property type="match status" value="1"/>
</dbReference>
<dbReference type="Gene3D" id="3.40.50.1820">
    <property type="entry name" value="alpha/beta hydrolase"/>
    <property type="match status" value="1"/>
</dbReference>
<name>A0ABW3W831_9RHOO</name>
<dbReference type="EMBL" id="JBHTMC010000002">
    <property type="protein sequence ID" value="MFD1262187.1"/>
    <property type="molecule type" value="Genomic_DNA"/>
</dbReference>
<evidence type="ECO:0000259" key="1">
    <source>
        <dbReference type="Pfam" id="PF00561"/>
    </source>
</evidence>
<gene>
    <name evidence="2" type="ORF">ACFQ4M_01250</name>
</gene>
<dbReference type="PANTHER" id="PTHR43433">
    <property type="entry name" value="HYDROLASE, ALPHA/BETA FOLD FAMILY PROTEIN"/>
    <property type="match status" value="1"/>
</dbReference>
<dbReference type="InterPro" id="IPR000073">
    <property type="entry name" value="AB_hydrolase_1"/>
</dbReference>
<organism evidence="2 3">
    <name type="scientific">Thauera mechernichensis</name>
    <dbReference type="NCBI Taxonomy" id="82788"/>
    <lineage>
        <taxon>Bacteria</taxon>
        <taxon>Pseudomonadati</taxon>
        <taxon>Pseudomonadota</taxon>
        <taxon>Betaproteobacteria</taxon>
        <taxon>Rhodocyclales</taxon>
        <taxon>Zoogloeaceae</taxon>
        <taxon>Thauera</taxon>
    </lineage>
</organism>
<proteinExistence type="predicted"/>
<evidence type="ECO:0000313" key="3">
    <source>
        <dbReference type="Proteomes" id="UP001597158"/>
    </source>
</evidence>
<keyword evidence="3" id="KW-1185">Reference proteome</keyword>
<sequence>MTAAPIETPVVSAPARAAASACAGVAAEIALVHGWAMSPRVYAALEASLHGQVVRTLALPGHEGAPPVRAARLEDWADALAAGLADASVLVGWSLGAMLALDIACRHPHKVSRLVLLAGTARFVADDTGWPGLQAEVVDAFQRDYASAPAATLARFLALQCMGEPRRRVVQQALAQCLSPSAQEGRCAGQAADGVLRPGAGRSAAPSPFEDGLAILAAADLRPLLGGIRQPVLLLHGDQDALMPVAAAYRLAQALPQARLQVLEGSGHALPVSRAADCAGHILAFVGARGDA</sequence>
<keyword evidence="2" id="KW-0378">Hydrolase</keyword>
<dbReference type="RefSeq" id="WP_277831717.1">
    <property type="nucleotide sequence ID" value="NZ_JARQZE010000003.1"/>
</dbReference>
<dbReference type="InterPro" id="IPR050471">
    <property type="entry name" value="AB_hydrolase"/>
</dbReference>
<dbReference type="SUPFAM" id="SSF53474">
    <property type="entry name" value="alpha/beta-Hydrolases"/>
    <property type="match status" value="1"/>
</dbReference>
<accession>A0ABW3W831</accession>
<comment type="caution">
    <text evidence="2">The sequence shown here is derived from an EMBL/GenBank/DDBJ whole genome shotgun (WGS) entry which is preliminary data.</text>
</comment>
<dbReference type="GO" id="GO:0016787">
    <property type="term" value="F:hydrolase activity"/>
    <property type="evidence" value="ECO:0007669"/>
    <property type="project" value="UniProtKB-KW"/>
</dbReference>
<dbReference type="Pfam" id="PF00561">
    <property type="entry name" value="Abhydrolase_1"/>
    <property type="match status" value="1"/>
</dbReference>